<keyword evidence="6" id="KW-0564">Palmitate</keyword>
<evidence type="ECO:0000256" key="5">
    <source>
        <dbReference type="ARBA" id="ARBA00023136"/>
    </source>
</evidence>
<evidence type="ECO:0000256" key="8">
    <source>
        <dbReference type="SAM" id="SignalP"/>
    </source>
</evidence>
<dbReference type="InterPro" id="IPR006059">
    <property type="entry name" value="SBP"/>
</dbReference>
<evidence type="ECO:0000313" key="9">
    <source>
        <dbReference type="EMBL" id="STO09069.1"/>
    </source>
</evidence>
<keyword evidence="4 8" id="KW-0732">Signal</keyword>
<evidence type="ECO:0000256" key="3">
    <source>
        <dbReference type="ARBA" id="ARBA00022475"/>
    </source>
</evidence>
<dbReference type="AlphaFoldDB" id="A0A377FW68"/>
<keyword evidence="2" id="KW-0813">Transport</keyword>
<gene>
    <name evidence="9" type="primary">malX</name>
    <name evidence="9" type="ORF">NCTC13163_02464</name>
</gene>
<evidence type="ECO:0000313" key="10">
    <source>
        <dbReference type="Proteomes" id="UP000254060"/>
    </source>
</evidence>
<evidence type="ECO:0000256" key="7">
    <source>
        <dbReference type="ARBA" id="ARBA00023288"/>
    </source>
</evidence>
<dbReference type="STRING" id="1397694.GCA_000702585_02950"/>
<organism evidence="9 10">
    <name type="scientific">Exiguobacterium aurantiacum</name>
    <dbReference type="NCBI Taxonomy" id="33987"/>
    <lineage>
        <taxon>Bacteria</taxon>
        <taxon>Bacillati</taxon>
        <taxon>Bacillota</taxon>
        <taxon>Bacilli</taxon>
        <taxon>Bacillales</taxon>
        <taxon>Bacillales Family XII. Incertae Sedis</taxon>
        <taxon>Exiguobacterium</taxon>
    </lineage>
</organism>
<evidence type="ECO:0000256" key="4">
    <source>
        <dbReference type="ARBA" id="ARBA00022729"/>
    </source>
</evidence>
<dbReference type="OrthoDB" id="9763054at2"/>
<evidence type="ECO:0000256" key="1">
    <source>
        <dbReference type="ARBA" id="ARBA00008520"/>
    </source>
</evidence>
<comment type="similarity">
    <text evidence="1">Belongs to the bacterial solute-binding protein 1 family.</text>
</comment>
<dbReference type="RefSeq" id="WP_029335971.1">
    <property type="nucleotide sequence ID" value="NZ_UGGP01000001.1"/>
</dbReference>
<dbReference type="Gene3D" id="3.40.190.10">
    <property type="entry name" value="Periplasmic binding protein-like II"/>
    <property type="match status" value="2"/>
</dbReference>
<keyword evidence="3" id="KW-1003">Cell membrane</keyword>
<dbReference type="EMBL" id="UGGP01000001">
    <property type="protein sequence ID" value="STO09069.1"/>
    <property type="molecule type" value="Genomic_DNA"/>
</dbReference>
<evidence type="ECO:0000256" key="2">
    <source>
        <dbReference type="ARBA" id="ARBA00022448"/>
    </source>
</evidence>
<feature type="chain" id="PRO_5039340293" evidence="8">
    <location>
        <begin position="23"/>
        <end position="431"/>
    </location>
</feature>
<keyword evidence="5" id="KW-0472">Membrane</keyword>
<accession>A0A377FW68</accession>
<dbReference type="GO" id="GO:0055085">
    <property type="term" value="P:transmembrane transport"/>
    <property type="evidence" value="ECO:0007669"/>
    <property type="project" value="InterPro"/>
</dbReference>
<dbReference type="PROSITE" id="PS01037">
    <property type="entry name" value="SBP_BACTERIAL_1"/>
    <property type="match status" value="1"/>
</dbReference>
<dbReference type="InterPro" id="IPR006061">
    <property type="entry name" value="SBP_1_CS"/>
</dbReference>
<reference evidence="9 10" key="1">
    <citation type="submission" date="2018-06" db="EMBL/GenBank/DDBJ databases">
        <authorList>
            <consortium name="Pathogen Informatics"/>
            <person name="Doyle S."/>
        </authorList>
    </citation>
    <scope>NUCLEOTIDE SEQUENCE [LARGE SCALE GENOMIC DNA]</scope>
    <source>
        <strain evidence="9 10">NCTC13163</strain>
    </source>
</reference>
<evidence type="ECO:0000256" key="6">
    <source>
        <dbReference type="ARBA" id="ARBA00023139"/>
    </source>
</evidence>
<name>A0A377FW68_9BACL</name>
<proteinExistence type="inferred from homology"/>
<dbReference type="Pfam" id="PF01547">
    <property type="entry name" value="SBP_bac_1"/>
    <property type="match status" value="1"/>
</dbReference>
<dbReference type="SUPFAM" id="SSF53850">
    <property type="entry name" value="Periplasmic binding protein-like II"/>
    <property type="match status" value="1"/>
</dbReference>
<protein>
    <submittedName>
        <fullName evidence="9">Maltose/maltodextrin-binding protein</fullName>
    </submittedName>
</protein>
<dbReference type="PROSITE" id="PS51257">
    <property type="entry name" value="PROKAR_LIPOPROTEIN"/>
    <property type="match status" value="1"/>
</dbReference>
<dbReference type="PANTHER" id="PTHR43649:SF33">
    <property type="entry name" value="POLYGALACTURONAN_RHAMNOGALACTURONAN-BINDING PROTEIN YTCQ"/>
    <property type="match status" value="1"/>
</dbReference>
<dbReference type="InterPro" id="IPR050490">
    <property type="entry name" value="Bact_solute-bd_prot1"/>
</dbReference>
<dbReference type="PANTHER" id="PTHR43649">
    <property type="entry name" value="ARABINOSE-BINDING PROTEIN-RELATED"/>
    <property type="match status" value="1"/>
</dbReference>
<keyword evidence="7" id="KW-0449">Lipoprotein</keyword>
<sequence length="431" mass="48011">MKRKWRLSTAVMTAGMVLTLAACGGGSLTEEEGSNDAKADGGDKKEVTLNVFQFKAEIAKDLEAMAKEYEEETSVKVTVQTVGGGADYGAALKSQFASGNEPDIFNNGGFTEAQTWKDKLEDLSSEKWVGDLSDVAKEPMTMDGKLYGMPMNLEGYGFIYNKALFEKAGISELPKTLSELTEAAEKLDKAGITPFSVGYAEFWILGIHLLNIPVAQQDDPDAFIQALNDNKAKFEDNEQFQQFLKLFDLTIKYGNKNPLTTDYNTQVTQFAQGETAMLQQGNWAQQMILDVNPDLEMGFVPIPINDDKEKMDRLPVGVPNNWVVNKNSQYKEEAKDFLEWMATSETGQDYMVNKFKFIPAFKSIEANDLGPLADDILAYSNEGKTISWNWFKYPDGAVNEYGALMQAYVGGQKTGDEMLQDFTKVWMDKSK</sequence>
<feature type="signal peptide" evidence="8">
    <location>
        <begin position="1"/>
        <end position="22"/>
    </location>
</feature>
<dbReference type="Proteomes" id="UP000254060">
    <property type="component" value="Unassembled WGS sequence"/>
</dbReference>